<evidence type="ECO:0000313" key="5">
    <source>
        <dbReference type="Proteomes" id="UP001285521"/>
    </source>
</evidence>
<evidence type="ECO:0000259" key="3">
    <source>
        <dbReference type="Pfam" id="PF20182"/>
    </source>
</evidence>
<feature type="region of interest" description="Disordered" evidence="1">
    <location>
        <begin position="348"/>
        <end position="367"/>
    </location>
</feature>
<evidence type="ECO:0000256" key="2">
    <source>
        <dbReference type="SAM" id="Phobius"/>
    </source>
</evidence>
<feature type="transmembrane region" description="Helical" evidence="2">
    <location>
        <begin position="143"/>
        <end position="161"/>
    </location>
</feature>
<dbReference type="Proteomes" id="UP001285521">
    <property type="component" value="Unassembled WGS sequence"/>
</dbReference>
<keyword evidence="2" id="KW-0472">Membrane</keyword>
<reference evidence="4 5" key="2">
    <citation type="submission" date="2023-11" db="EMBL/GenBank/DDBJ databases">
        <authorList>
            <person name="Lara A.C."/>
            <person name="Chronakova A."/>
        </authorList>
    </citation>
    <scope>NUCLEOTIDE SEQUENCE [LARGE SCALE GENOMIC DNA]</scope>
    <source>
        <strain evidence="4 5">BCCO 10_0856</strain>
    </source>
</reference>
<feature type="transmembrane region" description="Helical" evidence="2">
    <location>
        <begin position="69"/>
        <end position="89"/>
    </location>
</feature>
<keyword evidence="5" id="KW-1185">Reference proteome</keyword>
<feature type="compositionally biased region" description="Basic and acidic residues" evidence="1">
    <location>
        <begin position="348"/>
        <end position="362"/>
    </location>
</feature>
<dbReference type="InterPro" id="IPR046675">
    <property type="entry name" value="DUF6545"/>
</dbReference>
<feature type="transmembrane region" description="Helical" evidence="2">
    <location>
        <begin position="101"/>
        <end position="123"/>
    </location>
</feature>
<feature type="domain" description="DUF6545" evidence="3">
    <location>
        <begin position="248"/>
        <end position="386"/>
    </location>
</feature>
<proteinExistence type="predicted"/>
<evidence type="ECO:0000256" key="1">
    <source>
        <dbReference type="SAM" id="MobiDB-lite"/>
    </source>
</evidence>
<dbReference type="NCBIfam" id="NF042915">
    <property type="entry name" value="MAB_1171c_fam"/>
    <property type="match status" value="1"/>
</dbReference>
<feature type="transmembrane region" description="Helical" evidence="2">
    <location>
        <begin position="36"/>
        <end position="57"/>
    </location>
</feature>
<dbReference type="EMBL" id="JAXAVW010000004">
    <property type="protein sequence ID" value="MDX8029768.1"/>
    <property type="molecule type" value="Genomic_DNA"/>
</dbReference>
<comment type="caution">
    <text evidence="4">The sequence shown here is derived from an EMBL/GenBank/DDBJ whole genome shotgun (WGS) entry which is preliminary data.</text>
</comment>
<feature type="transmembrane region" description="Helical" evidence="2">
    <location>
        <begin position="6"/>
        <end position="24"/>
    </location>
</feature>
<dbReference type="InterPro" id="IPR050039">
    <property type="entry name" value="MAB_1171c-like"/>
</dbReference>
<organism evidence="4 5">
    <name type="scientific">Lentzea miocenica</name>
    <dbReference type="NCBI Taxonomy" id="3095431"/>
    <lineage>
        <taxon>Bacteria</taxon>
        <taxon>Bacillati</taxon>
        <taxon>Actinomycetota</taxon>
        <taxon>Actinomycetes</taxon>
        <taxon>Pseudonocardiales</taxon>
        <taxon>Pseudonocardiaceae</taxon>
        <taxon>Lentzea</taxon>
    </lineage>
</organism>
<accession>A0ABU4SVI6</accession>
<name>A0ABU4SVI6_9PSEU</name>
<feature type="transmembrane region" description="Helical" evidence="2">
    <location>
        <begin position="182"/>
        <end position="206"/>
    </location>
</feature>
<keyword evidence="2" id="KW-0812">Transmembrane</keyword>
<dbReference type="RefSeq" id="WP_319964776.1">
    <property type="nucleotide sequence ID" value="NZ_JAXAVW010000004.1"/>
</dbReference>
<gene>
    <name evidence="4" type="ORF">SK803_06070</name>
</gene>
<feature type="transmembrane region" description="Helical" evidence="2">
    <location>
        <begin position="218"/>
        <end position="236"/>
    </location>
</feature>
<protein>
    <submittedName>
        <fullName evidence="4">MAB_1171c family putative transporter</fullName>
    </submittedName>
</protein>
<sequence length="391" mass="43623">MIINQTMHIALSVVFLALVGYKFVELLRKRTNPAMWGLWGTLAGFVFGLVVGVDVVFKAMERVVPGSPWWVQHVLLCGGGLAVQVFFIYSIDEHRAAHKRAILWAVVYLAFQAVITALYVPAYLTGDLNALLRHDFTNAPLSVWMNVVFVAYVGLVEVTVTRMAWTWAKVADRVWLRRGLRLIAVGSAISALFAVHKVGYVSAVFLGHQPPWSEFKGSFVPALAGIVLITVGSLVPRWGPRFDAMRQWVLHYRSYRRLAPLWTALVGAFPEVQLEAPYRPGRDGYRLDDLRYFVYRRVIEIWDARRALRPYTSRSHRDSAIASARAAGLSDTEITAVAEAASVAEGLRAREHGRDRSEDDYAPKMPGGSDLAAEVAWLEQVAGAFARAEAR</sequence>
<dbReference type="Pfam" id="PF20182">
    <property type="entry name" value="DUF6545"/>
    <property type="match status" value="1"/>
</dbReference>
<keyword evidence="2" id="KW-1133">Transmembrane helix</keyword>
<evidence type="ECO:0000313" key="4">
    <source>
        <dbReference type="EMBL" id="MDX8029768.1"/>
    </source>
</evidence>
<reference evidence="4 5" key="1">
    <citation type="submission" date="2023-11" db="EMBL/GenBank/DDBJ databases">
        <title>Lentzea sokolovensis, sp. nov., Lentzea kristufkii, sp. nov., and Lentzea miocenensis, sp. nov., rare actinobacteria from Sokolov Coal Basin, Miocene lacustrine sediment, Czech Republic.</title>
        <authorList>
            <person name="Lara A."/>
            <person name="Kotroba L."/>
            <person name="Nouioui I."/>
            <person name="Neumann-Schaal M."/>
            <person name="Mast Y."/>
            <person name="Chronakova A."/>
        </authorList>
    </citation>
    <scope>NUCLEOTIDE SEQUENCE [LARGE SCALE GENOMIC DNA]</scope>
    <source>
        <strain evidence="4 5">BCCO 10_0856</strain>
    </source>
</reference>